<evidence type="ECO:0000256" key="9">
    <source>
        <dbReference type="HAMAP-Rule" id="MF_00127"/>
    </source>
</evidence>
<dbReference type="GO" id="GO:0005524">
    <property type="term" value="F:ATP binding"/>
    <property type="evidence" value="ECO:0007669"/>
    <property type="project" value="UniProtKB-UniRule"/>
</dbReference>
<dbReference type="AlphaFoldDB" id="A0A0R2JPC1"/>
<keyword evidence="4 9" id="KW-0547">Nucleotide-binding</keyword>
<dbReference type="Gene3D" id="3.40.50.800">
    <property type="entry name" value="Anticodon-binding domain"/>
    <property type="match status" value="1"/>
</dbReference>
<feature type="binding site" evidence="10">
    <location>
        <position position="262"/>
    </location>
    <ligand>
        <name>L-histidine</name>
        <dbReference type="ChEBI" id="CHEBI:57595"/>
    </ligand>
</feature>
<organism evidence="12 13">
    <name type="scientific">Weissella minor</name>
    <dbReference type="NCBI Taxonomy" id="1620"/>
    <lineage>
        <taxon>Bacteria</taxon>
        <taxon>Bacillati</taxon>
        <taxon>Bacillota</taxon>
        <taxon>Bacilli</taxon>
        <taxon>Lactobacillales</taxon>
        <taxon>Lactobacillaceae</taxon>
        <taxon>Weissella</taxon>
    </lineage>
</organism>
<dbReference type="InterPro" id="IPR036621">
    <property type="entry name" value="Anticodon-bd_dom_sf"/>
</dbReference>
<dbReference type="Proteomes" id="UP000051673">
    <property type="component" value="Unassembled WGS sequence"/>
</dbReference>
<dbReference type="GO" id="GO:0140096">
    <property type="term" value="F:catalytic activity, acting on a protein"/>
    <property type="evidence" value="ECO:0007669"/>
    <property type="project" value="UniProtKB-ARBA"/>
</dbReference>
<evidence type="ECO:0000256" key="7">
    <source>
        <dbReference type="ARBA" id="ARBA00023146"/>
    </source>
</evidence>
<evidence type="ECO:0000256" key="3">
    <source>
        <dbReference type="ARBA" id="ARBA00022598"/>
    </source>
</evidence>
<evidence type="ECO:0000256" key="1">
    <source>
        <dbReference type="ARBA" id="ARBA00008226"/>
    </source>
</evidence>
<name>A0A0R2JPC1_9LACO</name>
<dbReference type="SUPFAM" id="SSF55681">
    <property type="entry name" value="Class II aaRS and biotin synthetases"/>
    <property type="match status" value="1"/>
</dbReference>
<evidence type="ECO:0000256" key="2">
    <source>
        <dbReference type="ARBA" id="ARBA00022490"/>
    </source>
</evidence>
<dbReference type="Pfam" id="PF03129">
    <property type="entry name" value="HGTP_anticodon"/>
    <property type="match status" value="1"/>
</dbReference>
<keyword evidence="3 9" id="KW-0436">Ligase</keyword>
<dbReference type="PATRIC" id="fig|1620.3.peg.935"/>
<evidence type="ECO:0000256" key="6">
    <source>
        <dbReference type="ARBA" id="ARBA00022917"/>
    </source>
</evidence>
<dbReference type="HAMAP" id="MF_00127">
    <property type="entry name" value="His_tRNA_synth"/>
    <property type="match status" value="1"/>
</dbReference>
<dbReference type="Pfam" id="PF13393">
    <property type="entry name" value="tRNA-synt_His"/>
    <property type="match status" value="1"/>
</dbReference>
<dbReference type="STRING" id="1620.IV67_GL000919"/>
<evidence type="ECO:0000313" key="13">
    <source>
        <dbReference type="Proteomes" id="UP000051673"/>
    </source>
</evidence>
<dbReference type="InterPro" id="IPR045864">
    <property type="entry name" value="aa-tRNA-synth_II/BPL/LPL"/>
</dbReference>
<comment type="caution">
    <text evidence="12">The sequence shown here is derived from an EMBL/GenBank/DDBJ whole genome shotgun (WGS) entry which is preliminary data.</text>
</comment>
<dbReference type="PANTHER" id="PTHR43707">
    <property type="entry name" value="HISTIDYL-TRNA SYNTHETASE"/>
    <property type="match status" value="1"/>
</dbReference>
<sequence length="433" mass="48431">MAKQTFQKPKGTADLLPGESHKWHFVEETARLLFSDYQYQEIRTPIFENFDVFARSAGDTSDVVTKEMYDFHDKGDRHIALRPEGTAGVVRSFVENKLFGPEFSKPYKAFYIGPMFRYERPQAGRMRQFHQIGVEAIGSESPALDAETIAMAVDFFQTLGVADLKVTINSLGDQESRENYRQALIDYLTPFKAELSADSQARLEANPLRVLDSKDAKDQEFVANAPSILDFLTPSAQTHWEKVQAYLDALGIDYEIDANTVRGLDYYNHTIFEIMTQSKVLGSGWTTIAGGGRYGGLVEEFGGPELPGVGFGIGLERLMLLLGEADAVLPDAPALDIYVANQGDGTDVAAMQMLQAVRSFGYSADRDYQERKLKGQFKAADREQAHYMILIGERELEAQTATLKNLETGKEQQVKLTDLYTALPDYLEFEGEE</sequence>
<dbReference type="InterPro" id="IPR033656">
    <property type="entry name" value="HisRS_anticodon"/>
</dbReference>
<feature type="binding site" evidence="10">
    <location>
        <position position="131"/>
    </location>
    <ligand>
        <name>L-histidine</name>
        <dbReference type="ChEBI" id="CHEBI:57595"/>
    </ligand>
</feature>
<dbReference type="OrthoDB" id="9800814at2"/>
<dbReference type="InterPro" id="IPR041715">
    <property type="entry name" value="HisRS-like_core"/>
</dbReference>
<keyword evidence="6 9" id="KW-0648">Protein biosynthesis</keyword>
<keyword evidence="7 9" id="KW-0030">Aminoacyl-tRNA synthetase</keyword>
<dbReference type="InterPro" id="IPR006195">
    <property type="entry name" value="aa-tRNA-synth_II"/>
</dbReference>
<dbReference type="GO" id="GO:0006427">
    <property type="term" value="P:histidyl-tRNA aminoacylation"/>
    <property type="evidence" value="ECO:0007669"/>
    <property type="project" value="UniProtKB-UniRule"/>
</dbReference>
<dbReference type="NCBIfam" id="TIGR00442">
    <property type="entry name" value="hisS"/>
    <property type="match status" value="1"/>
</dbReference>
<comment type="catalytic activity">
    <reaction evidence="8 9">
        <text>tRNA(His) + L-histidine + ATP = L-histidyl-tRNA(His) + AMP + diphosphate + H(+)</text>
        <dbReference type="Rhea" id="RHEA:17313"/>
        <dbReference type="Rhea" id="RHEA-COMP:9665"/>
        <dbReference type="Rhea" id="RHEA-COMP:9689"/>
        <dbReference type="ChEBI" id="CHEBI:15378"/>
        <dbReference type="ChEBI" id="CHEBI:30616"/>
        <dbReference type="ChEBI" id="CHEBI:33019"/>
        <dbReference type="ChEBI" id="CHEBI:57595"/>
        <dbReference type="ChEBI" id="CHEBI:78442"/>
        <dbReference type="ChEBI" id="CHEBI:78527"/>
        <dbReference type="ChEBI" id="CHEBI:456215"/>
        <dbReference type="EC" id="6.1.1.21"/>
    </reaction>
</comment>
<proteinExistence type="inferred from homology"/>
<dbReference type="GO" id="GO:0016740">
    <property type="term" value="F:transferase activity"/>
    <property type="evidence" value="ECO:0007669"/>
    <property type="project" value="UniProtKB-ARBA"/>
</dbReference>
<evidence type="ECO:0000259" key="11">
    <source>
        <dbReference type="PROSITE" id="PS50862"/>
    </source>
</evidence>
<feature type="binding site" evidence="10">
    <location>
        <position position="117"/>
    </location>
    <ligand>
        <name>L-histidine</name>
        <dbReference type="ChEBI" id="CHEBI:57595"/>
    </ligand>
</feature>
<dbReference type="GO" id="GO:0005737">
    <property type="term" value="C:cytoplasm"/>
    <property type="evidence" value="ECO:0007669"/>
    <property type="project" value="UniProtKB-SubCell"/>
</dbReference>
<feature type="binding site" evidence="10">
    <location>
        <begin position="84"/>
        <end position="86"/>
    </location>
    <ligand>
        <name>L-histidine</name>
        <dbReference type="ChEBI" id="CHEBI:57595"/>
    </ligand>
</feature>
<dbReference type="GO" id="GO:0004821">
    <property type="term" value="F:histidine-tRNA ligase activity"/>
    <property type="evidence" value="ECO:0007669"/>
    <property type="project" value="UniProtKB-UniRule"/>
</dbReference>
<evidence type="ECO:0000313" key="12">
    <source>
        <dbReference type="EMBL" id="KRN76343.1"/>
    </source>
</evidence>
<evidence type="ECO:0000256" key="8">
    <source>
        <dbReference type="ARBA" id="ARBA00047639"/>
    </source>
</evidence>
<dbReference type="CDD" id="cd00859">
    <property type="entry name" value="HisRS_anticodon"/>
    <property type="match status" value="1"/>
</dbReference>
<accession>A0A0R2JPC1</accession>
<keyword evidence="2 9" id="KW-0963">Cytoplasm</keyword>
<feature type="binding site" evidence="10">
    <location>
        <position position="135"/>
    </location>
    <ligand>
        <name>L-histidine</name>
        <dbReference type="ChEBI" id="CHEBI:57595"/>
    </ligand>
</feature>
<evidence type="ECO:0000256" key="5">
    <source>
        <dbReference type="ARBA" id="ARBA00022840"/>
    </source>
</evidence>
<comment type="subcellular location">
    <subcellularLocation>
        <location evidence="9">Cytoplasm</location>
    </subcellularLocation>
</comment>
<comment type="similarity">
    <text evidence="1 9">Belongs to the class-II aminoacyl-tRNA synthetase family.</text>
</comment>
<protein>
    <recommendedName>
        <fullName evidence="9">Histidine--tRNA ligase</fullName>
        <ecNumber evidence="9">6.1.1.21</ecNumber>
    </recommendedName>
    <alternativeName>
        <fullName evidence="9">Histidyl-tRNA synthetase</fullName>
        <shortName evidence="9">HisRS</shortName>
    </alternativeName>
</protein>
<feature type="domain" description="Aminoacyl-transfer RNA synthetases class-II family profile" evidence="11">
    <location>
        <begin position="26"/>
        <end position="330"/>
    </location>
</feature>
<evidence type="ECO:0000256" key="4">
    <source>
        <dbReference type="ARBA" id="ARBA00022741"/>
    </source>
</evidence>
<dbReference type="Gene3D" id="3.30.930.10">
    <property type="entry name" value="Bira Bifunctional Protein, Domain 2"/>
    <property type="match status" value="1"/>
</dbReference>
<dbReference type="RefSeq" id="WP_057788592.1">
    <property type="nucleotide sequence ID" value="NZ_JQCD01000030.1"/>
</dbReference>
<evidence type="ECO:0000256" key="10">
    <source>
        <dbReference type="PIRSR" id="PIRSR001549-1"/>
    </source>
</evidence>
<keyword evidence="5 9" id="KW-0067">ATP-binding</keyword>
<dbReference type="InterPro" id="IPR004516">
    <property type="entry name" value="HisRS/HisZ"/>
</dbReference>
<feature type="binding site" evidence="10">
    <location>
        <begin position="266"/>
        <end position="267"/>
    </location>
    <ligand>
        <name>L-histidine</name>
        <dbReference type="ChEBI" id="CHEBI:57595"/>
    </ligand>
</feature>
<dbReference type="EMBL" id="JQCD01000030">
    <property type="protein sequence ID" value="KRN76343.1"/>
    <property type="molecule type" value="Genomic_DNA"/>
</dbReference>
<dbReference type="EC" id="6.1.1.21" evidence="9"/>
<dbReference type="CDD" id="cd00773">
    <property type="entry name" value="HisRS-like_core"/>
    <property type="match status" value="1"/>
</dbReference>
<reference evidence="12 13" key="1">
    <citation type="journal article" date="2015" name="Genome Announc.">
        <title>Expanding the biotechnology potential of lactobacilli through comparative genomics of 213 strains and associated genera.</title>
        <authorList>
            <person name="Sun Z."/>
            <person name="Harris H.M."/>
            <person name="McCann A."/>
            <person name="Guo C."/>
            <person name="Argimon S."/>
            <person name="Zhang W."/>
            <person name="Yang X."/>
            <person name="Jeffery I.B."/>
            <person name="Cooney J.C."/>
            <person name="Kagawa T.F."/>
            <person name="Liu W."/>
            <person name="Song Y."/>
            <person name="Salvetti E."/>
            <person name="Wrobel A."/>
            <person name="Rasinkangas P."/>
            <person name="Parkhill J."/>
            <person name="Rea M.C."/>
            <person name="O'Sullivan O."/>
            <person name="Ritari J."/>
            <person name="Douillard F.P."/>
            <person name="Paul Ross R."/>
            <person name="Yang R."/>
            <person name="Briner A.E."/>
            <person name="Felis G.E."/>
            <person name="de Vos W.M."/>
            <person name="Barrangou R."/>
            <person name="Klaenhammer T.R."/>
            <person name="Caufield P.W."/>
            <person name="Cui Y."/>
            <person name="Zhang H."/>
            <person name="O'Toole P.W."/>
        </authorList>
    </citation>
    <scope>NUCLEOTIDE SEQUENCE [LARGE SCALE GENOMIC DNA]</scope>
    <source>
        <strain evidence="12 13">DSM 20014</strain>
    </source>
</reference>
<dbReference type="InterPro" id="IPR015807">
    <property type="entry name" value="His-tRNA-ligase"/>
</dbReference>
<dbReference type="SUPFAM" id="SSF52954">
    <property type="entry name" value="Class II aaRS ABD-related"/>
    <property type="match status" value="1"/>
</dbReference>
<dbReference type="PIRSF" id="PIRSF001549">
    <property type="entry name" value="His-tRNA_synth"/>
    <property type="match status" value="1"/>
</dbReference>
<comment type="subunit">
    <text evidence="9">Homodimer.</text>
</comment>
<dbReference type="InterPro" id="IPR004154">
    <property type="entry name" value="Anticodon-bd"/>
</dbReference>
<dbReference type="PROSITE" id="PS50862">
    <property type="entry name" value="AA_TRNA_LIGASE_II"/>
    <property type="match status" value="1"/>
</dbReference>
<dbReference type="PANTHER" id="PTHR43707:SF1">
    <property type="entry name" value="HISTIDINE--TRNA LIGASE, MITOCHONDRIAL-RELATED"/>
    <property type="match status" value="1"/>
</dbReference>
<keyword evidence="13" id="KW-1185">Reference proteome</keyword>
<gene>
    <name evidence="9" type="primary">hisS</name>
    <name evidence="12" type="ORF">IV67_GL000919</name>
</gene>